<dbReference type="Gene3D" id="2.130.10.30">
    <property type="entry name" value="Regulator of chromosome condensation 1/beta-lactamase-inhibitor protein II"/>
    <property type="match status" value="1"/>
</dbReference>
<evidence type="ECO:0000256" key="4">
    <source>
        <dbReference type="SAM" id="MobiDB-lite"/>
    </source>
</evidence>
<dbReference type="Pfam" id="PF25390">
    <property type="entry name" value="WD40_RLD"/>
    <property type="match status" value="1"/>
</dbReference>
<proteinExistence type="predicted"/>
<dbReference type="PANTHER" id="PTHR45982">
    <property type="entry name" value="REGULATOR OF CHROMOSOME CONDENSATION"/>
    <property type="match status" value="1"/>
</dbReference>
<feature type="repeat" description="RCC1" evidence="3">
    <location>
        <begin position="323"/>
        <end position="375"/>
    </location>
</feature>
<sequence>MPTRKRAQAAKRKGPASDGAAGVKKAKKEKDSVIEKETGYVLTMGQGDVGQLGLGEDVLERKKPALVKGLEDVEIVQVECGGMHTVALSNKGEVYSWGCNDEGALGRVTSSEDGSEFTAGIVDLPDDVVIVMVSAGDSHTAALSNKGTVYAWGTYRDAGGQVGLQPDGVKHKPIVILTSDNDPINKVASGNDHTAALTANGNIFTWGCAEQGQLGRVKECFTSRGGRRGLQYILNPSLVRLKKSLKFKDVFCGSYATFAVAKSNTIYAWGLNNYGQLGTGDLENGYLPVKIESLSELISEDEEDKRVEIANGQHHTLFLDTKGKVYALGRAEYGRLGIGKDAKETTSPVHIASLNNEIINKIACGEVVSFAVSDKGELYSFGMGSCLQLGVGEEEDVHVPTKVQGKNLQSDSHRVVGVSAGGQHTVLLVQDRNKDAET</sequence>
<gene>
    <name evidence="7" type="primary">LOC116295275</name>
</gene>
<dbReference type="GO" id="GO:0005737">
    <property type="term" value="C:cytoplasm"/>
    <property type="evidence" value="ECO:0007669"/>
    <property type="project" value="TreeGrafter"/>
</dbReference>
<dbReference type="PROSITE" id="PS50012">
    <property type="entry name" value="RCC1_3"/>
    <property type="match status" value="7"/>
</dbReference>
<protein>
    <submittedName>
        <fullName evidence="7">Regulator of chromosome condensation-like</fullName>
    </submittedName>
</protein>
<dbReference type="InterPro" id="IPR058923">
    <property type="entry name" value="RCC1-like_dom"/>
</dbReference>
<dbReference type="OrthoDB" id="61110at2759"/>
<dbReference type="Proteomes" id="UP000515163">
    <property type="component" value="Unplaced"/>
</dbReference>
<keyword evidence="1" id="KW-0344">Guanine-nucleotide releasing factor</keyword>
<evidence type="ECO:0000313" key="6">
    <source>
        <dbReference type="Proteomes" id="UP000515163"/>
    </source>
</evidence>
<evidence type="ECO:0000256" key="3">
    <source>
        <dbReference type="PROSITE-ProRule" id="PRU00235"/>
    </source>
</evidence>
<feature type="compositionally biased region" description="Basic residues" evidence="4">
    <location>
        <begin position="1"/>
        <end position="14"/>
    </location>
</feature>
<feature type="repeat" description="RCC1" evidence="3">
    <location>
        <begin position="92"/>
        <end position="146"/>
    </location>
</feature>
<evidence type="ECO:0000256" key="1">
    <source>
        <dbReference type="ARBA" id="ARBA00022658"/>
    </source>
</evidence>
<dbReference type="AlphaFoldDB" id="A0A6P8HUH7"/>
<feature type="repeat" description="RCC1" evidence="3">
    <location>
        <begin position="376"/>
        <end position="431"/>
    </location>
</feature>
<dbReference type="PRINTS" id="PR00633">
    <property type="entry name" value="RCCNDNSATION"/>
</dbReference>
<accession>A0A6P8HUH7</accession>
<feature type="repeat" description="RCC1" evidence="3">
    <location>
        <begin position="201"/>
        <end position="263"/>
    </location>
</feature>
<evidence type="ECO:0000256" key="2">
    <source>
        <dbReference type="ARBA" id="ARBA00022737"/>
    </source>
</evidence>
<dbReference type="RefSeq" id="XP_031558913.1">
    <property type="nucleotide sequence ID" value="XM_031703053.1"/>
</dbReference>
<dbReference type="PROSITE" id="PS00625">
    <property type="entry name" value="RCC1_1"/>
    <property type="match status" value="1"/>
</dbReference>
<evidence type="ECO:0000259" key="5">
    <source>
        <dbReference type="Pfam" id="PF25390"/>
    </source>
</evidence>
<feature type="domain" description="RCC1-like" evidence="5">
    <location>
        <begin position="41"/>
        <end position="427"/>
    </location>
</feature>
<reference evidence="7" key="1">
    <citation type="submission" date="2025-08" db="UniProtKB">
        <authorList>
            <consortium name="RefSeq"/>
        </authorList>
    </citation>
    <scope>IDENTIFICATION</scope>
    <source>
        <tissue evidence="7">Tentacle</tissue>
    </source>
</reference>
<keyword evidence="6" id="KW-1185">Reference proteome</keyword>
<dbReference type="InterPro" id="IPR051553">
    <property type="entry name" value="Ran_GTPase-activating"/>
</dbReference>
<dbReference type="InterPro" id="IPR000408">
    <property type="entry name" value="Reg_chr_condens"/>
</dbReference>
<evidence type="ECO:0000313" key="7">
    <source>
        <dbReference type="RefSeq" id="XP_031558913.1"/>
    </source>
</evidence>
<feature type="region of interest" description="Disordered" evidence="4">
    <location>
        <begin position="1"/>
        <end position="28"/>
    </location>
</feature>
<dbReference type="InterPro" id="IPR009091">
    <property type="entry name" value="RCC1/BLIP-II"/>
</dbReference>
<dbReference type="PROSITE" id="PS00626">
    <property type="entry name" value="RCC1_2"/>
    <property type="match status" value="2"/>
</dbReference>
<dbReference type="SUPFAM" id="SSF50985">
    <property type="entry name" value="RCC1/BLIP-II"/>
    <property type="match status" value="1"/>
</dbReference>
<name>A0A6P8HUH7_ACTTE</name>
<dbReference type="InParanoid" id="A0A6P8HUH7"/>
<feature type="repeat" description="RCC1" evidence="3">
    <location>
        <begin position="147"/>
        <end position="200"/>
    </location>
</feature>
<dbReference type="PANTHER" id="PTHR45982:SF1">
    <property type="entry name" value="REGULATOR OF CHROMOSOME CONDENSATION"/>
    <property type="match status" value="1"/>
</dbReference>
<dbReference type="FunCoup" id="A0A6P8HUH7">
    <property type="interactions" value="2494"/>
</dbReference>
<organism evidence="6 7">
    <name type="scientific">Actinia tenebrosa</name>
    <name type="common">Australian red waratah sea anemone</name>
    <dbReference type="NCBI Taxonomy" id="6105"/>
    <lineage>
        <taxon>Eukaryota</taxon>
        <taxon>Metazoa</taxon>
        <taxon>Cnidaria</taxon>
        <taxon>Anthozoa</taxon>
        <taxon>Hexacorallia</taxon>
        <taxon>Actiniaria</taxon>
        <taxon>Actiniidae</taxon>
        <taxon>Actinia</taxon>
    </lineage>
</organism>
<dbReference type="GO" id="GO:0005085">
    <property type="term" value="F:guanyl-nucleotide exchange factor activity"/>
    <property type="evidence" value="ECO:0007669"/>
    <property type="project" value="TreeGrafter"/>
</dbReference>
<feature type="repeat" description="RCC1" evidence="3">
    <location>
        <begin position="39"/>
        <end position="91"/>
    </location>
</feature>
<dbReference type="KEGG" id="aten:116295275"/>
<feature type="repeat" description="RCC1" evidence="3">
    <location>
        <begin position="264"/>
        <end position="322"/>
    </location>
</feature>
<dbReference type="GeneID" id="116295275"/>
<keyword evidence="2" id="KW-0677">Repeat</keyword>